<dbReference type="Proteomes" id="UP000298458">
    <property type="component" value="Unassembled WGS sequence"/>
</dbReference>
<feature type="domain" description="OmpA-like" evidence="4">
    <location>
        <begin position="68"/>
        <end position="195"/>
    </location>
</feature>
<dbReference type="InterPro" id="IPR050330">
    <property type="entry name" value="Bact_OuterMem_StrucFunc"/>
</dbReference>
<keyword evidence="3" id="KW-0732">Signal</keyword>
<evidence type="ECO:0000256" key="2">
    <source>
        <dbReference type="SAM" id="MobiDB-lite"/>
    </source>
</evidence>
<sequence>MAKKILNFLLVGATAFSLSFCASSETKEQPAPEPQAQTNANESSAASSRSIDLGSPEGIANTFNDKIKDFRYPDGITRPGFSYKKADVSAGDFSEWSKANVAVLKDALGKLPDSWVLQITGHTDQVGPEEAEGDKKGNVFYGDIRAKAVKQALVKQGIPANRIVTKSAGSSSPVSGLEAKDPKNRRVTFSFVAGTASAPPAQPETQQQPQPSSNPPQQQ</sequence>
<protein>
    <submittedName>
        <fullName evidence="5">OmpA family protein</fullName>
    </submittedName>
</protein>
<feature type="signal peptide" evidence="3">
    <location>
        <begin position="1"/>
        <end position="24"/>
    </location>
</feature>
<feature type="compositionally biased region" description="Low complexity" evidence="2">
    <location>
        <begin position="196"/>
        <end position="211"/>
    </location>
</feature>
<evidence type="ECO:0000256" key="1">
    <source>
        <dbReference type="PROSITE-ProRule" id="PRU00473"/>
    </source>
</evidence>
<evidence type="ECO:0000313" key="5">
    <source>
        <dbReference type="EMBL" id="TGK11585.1"/>
    </source>
</evidence>
<dbReference type="AlphaFoldDB" id="A0A4V3JDP8"/>
<name>A0A4V3JDP8_9LEPT</name>
<dbReference type="RefSeq" id="WP_135766990.1">
    <property type="nucleotide sequence ID" value="NZ_RQET01000004.1"/>
</dbReference>
<feature type="chain" id="PRO_5020248419" evidence="3">
    <location>
        <begin position="25"/>
        <end position="219"/>
    </location>
</feature>
<dbReference type="InterPro" id="IPR006665">
    <property type="entry name" value="OmpA-like"/>
</dbReference>
<dbReference type="OrthoDB" id="9814546at2"/>
<feature type="region of interest" description="Disordered" evidence="2">
    <location>
        <begin position="164"/>
        <end position="219"/>
    </location>
</feature>
<dbReference type="SUPFAM" id="SSF103088">
    <property type="entry name" value="OmpA-like"/>
    <property type="match status" value="1"/>
</dbReference>
<keyword evidence="6" id="KW-1185">Reference proteome</keyword>
<comment type="caution">
    <text evidence="5">The sequence shown here is derived from an EMBL/GenBank/DDBJ whole genome shotgun (WGS) entry which is preliminary data.</text>
</comment>
<proteinExistence type="predicted"/>
<dbReference type="InterPro" id="IPR036737">
    <property type="entry name" value="OmpA-like_sf"/>
</dbReference>
<accession>A0A4V3JDP8</accession>
<dbReference type="CDD" id="cd07185">
    <property type="entry name" value="OmpA_C-like"/>
    <property type="match status" value="1"/>
</dbReference>
<dbReference type="NCBIfam" id="NF047653">
    <property type="entry name" value="OMPLoa22Lepto"/>
    <property type="match status" value="1"/>
</dbReference>
<feature type="region of interest" description="Disordered" evidence="2">
    <location>
        <begin position="24"/>
        <end position="58"/>
    </location>
</feature>
<evidence type="ECO:0000313" key="6">
    <source>
        <dbReference type="Proteomes" id="UP000298458"/>
    </source>
</evidence>
<dbReference type="PANTHER" id="PTHR30329">
    <property type="entry name" value="STATOR ELEMENT OF FLAGELLAR MOTOR COMPLEX"/>
    <property type="match status" value="1"/>
</dbReference>
<dbReference type="Gene3D" id="3.30.1330.60">
    <property type="entry name" value="OmpA-like domain"/>
    <property type="match status" value="1"/>
</dbReference>
<evidence type="ECO:0000256" key="3">
    <source>
        <dbReference type="SAM" id="SignalP"/>
    </source>
</evidence>
<keyword evidence="1" id="KW-0472">Membrane</keyword>
<organism evidence="5 6">
    <name type="scientific">Leptospira fletcheri</name>
    <dbReference type="NCBI Taxonomy" id="2484981"/>
    <lineage>
        <taxon>Bacteria</taxon>
        <taxon>Pseudomonadati</taxon>
        <taxon>Spirochaetota</taxon>
        <taxon>Spirochaetia</taxon>
        <taxon>Leptospirales</taxon>
        <taxon>Leptospiraceae</taxon>
        <taxon>Leptospira</taxon>
    </lineage>
</organism>
<dbReference type="Pfam" id="PF00691">
    <property type="entry name" value="OmpA"/>
    <property type="match status" value="1"/>
</dbReference>
<evidence type="ECO:0000259" key="4">
    <source>
        <dbReference type="PROSITE" id="PS51123"/>
    </source>
</evidence>
<dbReference type="PROSITE" id="PS51123">
    <property type="entry name" value="OMPA_2"/>
    <property type="match status" value="1"/>
</dbReference>
<dbReference type="PANTHER" id="PTHR30329:SF21">
    <property type="entry name" value="LIPOPROTEIN YIAD-RELATED"/>
    <property type="match status" value="1"/>
</dbReference>
<reference evidence="5" key="1">
    <citation type="journal article" date="2019" name="PLoS Negl. Trop. Dis.">
        <title>Revisiting the worldwide diversity of Leptospira species in the environment.</title>
        <authorList>
            <person name="Vincent A.T."/>
            <person name="Schiettekatte O."/>
            <person name="Bourhy P."/>
            <person name="Veyrier F.J."/>
            <person name="Picardeau M."/>
        </authorList>
    </citation>
    <scope>NUCLEOTIDE SEQUENCE [LARGE SCALE GENOMIC DNA]</scope>
    <source>
        <strain evidence="5">SSW15</strain>
    </source>
</reference>
<gene>
    <name evidence="5" type="ORF">EHO60_04605</name>
</gene>
<dbReference type="EMBL" id="RQET01000004">
    <property type="protein sequence ID" value="TGK11585.1"/>
    <property type="molecule type" value="Genomic_DNA"/>
</dbReference>
<dbReference type="GO" id="GO:0016020">
    <property type="term" value="C:membrane"/>
    <property type="evidence" value="ECO:0007669"/>
    <property type="project" value="UniProtKB-UniRule"/>
</dbReference>